<name>A0A654L1Z2_ACIBM</name>
<dbReference type="SUPFAM" id="SSF56563">
    <property type="entry name" value="Major capsid protein gp5"/>
    <property type="match status" value="1"/>
</dbReference>
<dbReference type="Pfam" id="PF20036">
    <property type="entry name" value="Gp13-like"/>
    <property type="match status" value="1"/>
</dbReference>
<keyword evidence="1" id="KW-0489">Methyltransferase</keyword>
<dbReference type="RefSeq" id="WP_000502917.1">
    <property type="nucleotide sequence ID" value="NC_017171.2"/>
</dbReference>
<dbReference type="KEGG" id="abz:ABZJ_02356"/>
<evidence type="ECO:0000313" key="1">
    <source>
        <dbReference type="EMBL" id="AEP06816.1"/>
    </source>
</evidence>
<protein>
    <submittedName>
        <fullName evidence="1">Methyltransferase</fullName>
    </submittedName>
</protein>
<dbReference type="AlphaFoldDB" id="A0A654L1Z2"/>
<evidence type="ECO:0000313" key="2">
    <source>
        <dbReference type="Proteomes" id="UP000009290"/>
    </source>
</evidence>
<proteinExistence type="predicted"/>
<organism evidence="1 2">
    <name type="scientific">Acinetobacter baumannii (strain MDR-ZJ06)</name>
    <dbReference type="NCBI Taxonomy" id="497978"/>
    <lineage>
        <taxon>Bacteria</taxon>
        <taxon>Pseudomonadati</taxon>
        <taxon>Pseudomonadota</taxon>
        <taxon>Gammaproteobacteria</taxon>
        <taxon>Moraxellales</taxon>
        <taxon>Moraxellaceae</taxon>
        <taxon>Acinetobacter</taxon>
        <taxon>Acinetobacter calcoaceticus/baumannii complex</taxon>
    </lineage>
</organism>
<accession>A0A654L1Z2</accession>
<dbReference type="Proteomes" id="UP000009290">
    <property type="component" value="Chromosome"/>
</dbReference>
<sequence>MGDTKIADVIVPELFTPYVLNKTAEKSALWQSGIVGELDEKVAFGTEGGTTVNIPFWNDLSGESEVLSDSKPLSVNNITSGKDIAILHARGKAWGANDLAKALSGDDPLGAVGDLVADYWSREFQGFTVNTLKGVFGSASMAGNTHDISAGTGAAAVIDGVSFVDASYKLGDAVDKLTAIAMHSATMAALAKQGLIETVRDADGVVLYKTFMDRRVIVDDGMPVEGDVFTSFLFGQGAIGFQDIGAPVGVETDRDSLAGTDILINRRHFVLHPRGIKWAGDTGIAPNNAGLATAGNWERVYDPKQIRIVAFKHKIK</sequence>
<dbReference type="InterPro" id="IPR045404">
    <property type="entry name" value="Gp13-like"/>
</dbReference>
<dbReference type="GO" id="GO:0008168">
    <property type="term" value="F:methyltransferase activity"/>
    <property type="evidence" value="ECO:0007669"/>
    <property type="project" value="UniProtKB-KW"/>
</dbReference>
<gene>
    <name evidence="1" type="ORF">ABZJ_02356</name>
</gene>
<dbReference type="GO" id="GO:0032259">
    <property type="term" value="P:methylation"/>
    <property type="evidence" value="ECO:0007669"/>
    <property type="project" value="UniProtKB-KW"/>
</dbReference>
<dbReference type="EMBL" id="CP001937">
    <property type="protein sequence ID" value="AEP06816.1"/>
    <property type="molecule type" value="Genomic_DNA"/>
</dbReference>
<keyword evidence="1" id="KW-0808">Transferase</keyword>
<reference evidence="1 2" key="1">
    <citation type="journal article" date="2011" name="Antimicrob. Agents Chemother.">
        <title>Genomic analysis of the multidrug-resistant Acinetobacter baumannii strain MDR-ZJ06 widely spread in China.</title>
        <authorList>
            <person name="Zhou H."/>
            <person name="Zhang T."/>
            <person name="Yu D."/>
            <person name="Pi B."/>
            <person name="Yang Q."/>
            <person name="Zhou J."/>
            <person name="Hu S."/>
            <person name="Yu Y."/>
        </authorList>
    </citation>
    <scope>NUCLEOTIDE SEQUENCE [LARGE SCALE GENOMIC DNA]</scope>
    <source>
        <strain evidence="1 2">MDR-ZJ06</strain>
    </source>
</reference>